<protein>
    <submittedName>
        <fullName evidence="1">Uncharacterized protein</fullName>
    </submittedName>
</protein>
<dbReference type="EMBL" id="JAYMYQ010000008">
    <property type="protein sequence ID" value="KAK7314611.1"/>
    <property type="molecule type" value="Genomic_DNA"/>
</dbReference>
<dbReference type="Proteomes" id="UP001367508">
    <property type="component" value="Unassembled WGS sequence"/>
</dbReference>
<evidence type="ECO:0000313" key="1">
    <source>
        <dbReference type="EMBL" id="KAK7314611.1"/>
    </source>
</evidence>
<comment type="caution">
    <text evidence="1">The sequence shown here is derived from an EMBL/GenBank/DDBJ whole genome shotgun (WGS) entry which is preliminary data.</text>
</comment>
<evidence type="ECO:0000313" key="2">
    <source>
        <dbReference type="Proteomes" id="UP001367508"/>
    </source>
</evidence>
<dbReference type="AlphaFoldDB" id="A0AAN9KD81"/>
<gene>
    <name evidence="1" type="ORF">VNO77_33138</name>
</gene>
<sequence length="90" mass="10086">MTQTVTQHHPCREPKESMLLRDRLTKLLPKPHPRFPFSLAFEVQFDQGGSATPSAIHQVEGFSVLIHLGLVIARGADLGLRFWISNLEAP</sequence>
<accession>A0AAN9KD81</accession>
<reference evidence="1 2" key="1">
    <citation type="submission" date="2024-01" db="EMBL/GenBank/DDBJ databases">
        <title>The genomes of 5 underutilized Papilionoideae crops provide insights into root nodulation and disease resistanc.</title>
        <authorList>
            <person name="Jiang F."/>
        </authorList>
    </citation>
    <scope>NUCLEOTIDE SEQUENCE [LARGE SCALE GENOMIC DNA]</scope>
    <source>
        <strain evidence="1">LVBAO_FW01</strain>
        <tissue evidence="1">Leaves</tissue>
    </source>
</reference>
<organism evidence="1 2">
    <name type="scientific">Canavalia gladiata</name>
    <name type="common">Sword bean</name>
    <name type="synonym">Dolichos gladiatus</name>
    <dbReference type="NCBI Taxonomy" id="3824"/>
    <lineage>
        <taxon>Eukaryota</taxon>
        <taxon>Viridiplantae</taxon>
        <taxon>Streptophyta</taxon>
        <taxon>Embryophyta</taxon>
        <taxon>Tracheophyta</taxon>
        <taxon>Spermatophyta</taxon>
        <taxon>Magnoliopsida</taxon>
        <taxon>eudicotyledons</taxon>
        <taxon>Gunneridae</taxon>
        <taxon>Pentapetalae</taxon>
        <taxon>rosids</taxon>
        <taxon>fabids</taxon>
        <taxon>Fabales</taxon>
        <taxon>Fabaceae</taxon>
        <taxon>Papilionoideae</taxon>
        <taxon>50 kb inversion clade</taxon>
        <taxon>NPAAA clade</taxon>
        <taxon>indigoferoid/millettioid clade</taxon>
        <taxon>Phaseoleae</taxon>
        <taxon>Canavalia</taxon>
    </lineage>
</organism>
<proteinExistence type="predicted"/>
<name>A0AAN9KD81_CANGL</name>
<keyword evidence="2" id="KW-1185">Reference proteome</keyword>